<dbReference type="Pfam" id="PF12704">
    <property type="entry name" value="MacB_PCD"/>
    <property type="match status" value="1"/>
</dbReference>
<feature type="domain" description="ABC3 transporter permease C-terminal" evidence="7">
    <location>
        <begin position="699"/>
        <end position="808"/>
    </location>
</feature>
<sequence length="819" mass="93174">MLKNYFKIAYRNLLKNKVFSLINIVGLALGMMSFLFILQYVQFELSYDDFHANATEIYRVRSDRYVDGVLQYEKATAFIPTGKAMKEEFPDVLNYTTLWKISADANIVVSFQPAKGQKKSFNEERIFHAKGDFFKVFSFPIVLGDPTIAALAPGTVLISQSMANKYFNEEQPLGEILHHSIFGDYIVAGVFADLPQNSHLQIDFLFAWEQVTSDRHGGDMNNWSWDGFFTYLTLSPNSDILNLESKFPAFIKKYMGNRRLHRVDTEFHLQPLTDIHLNSHFIGEAEINGNGKVVYILMILAIFIMVIAWINYINLSTARSFERAKEIGIRKVIGSDRIELVKQFLLESFIVNVFAAVLTFTLMQIFVSFYHEFTGQIQGTSILTKDTYWLSFLALILFGSLISGLYPAILVSSYRPINAIKGKVTIKKRGNFLSLRQSFVIFQFAMSVMLITASIVINKQISFMKNQDLGIDIDQTLVIKTLEGGAPPGADSIFVKKIEQFKSHILPYTSIKGATLSSGVPGYENISKTTSFRNVHNDEEVLTFNITQIDYDFFATFKPRIVAGRGFSKDVPGDENAFMLNLEAVQMMGFDNPEDAIGWEIPQGRNGDKVKVIGVLDFRSNSFKVKNNPEVFRMNWGIKRFVSVKLVSTNVSDISSTIQLIKKEWETIFPEKPFEYFFLDKFFDEQYRTENEFSKALNLLTVLSIFIACLGLYGLSLFSIQQKIKEIGIRKVLGASMSGLIKMLSVHFLKLVLIGGVLALPIVGFLLNIWLQNYAYQTEIKWWMFVIPIFATVVIAFLVVSYQTMRATLANPVESLRYE</sequence>
<feature type="transmembrane region" description="Helical" evidence="6">
    <location>
        <begin position="387"/>
        <end position="412"/>
    </location>
</feature>
<feature type="transmembrane region" description="Helical" evidence="6">
    <location>
        <begin position="293"/>
        <end position="315"/>
    </location>
</feature>
<feature type="domain" description="MacB-like periplasmic core" evidence="8">
    <location>
        <begin position="20"/>
        <end position="239"/>
    </location>
</feature>
<keyword evidence="4 6" id="KW-1133">Transmembrane helix</keyword>
<comment type="caution">
    <text evidence="9">The sequence shown here is derived from an EMBL/GenBank/DDBJ whole genome shotgun (WGS) entry which is preliminary data.</text>
</comment>
<organism evidence="9 10">
    <name type="scientific">Splendidivirga corallicola</name>
    <dbReference type="NCBI Taxonomy" id="3051826"/>
    <lineage>
        <taxon>Bacteria</taxon>
        <taxon>Pseudomonadati</taxon>
        <taxon>Bacteroidota</taxon>
        <taxon>Cytophagia</taxon>
        <taxon>Cytophagales</taxon>
        <taxon>Splendidivirgaceae</taxon>
        <taxon>Splendidivirga</taxon>
    </lineage>
</organism>
<gene>
    <name evidence="9" type="ORF">QQ008_25310</name>
</gene>
<dbReference type="PANTHER" id="PTHR30572">
    <property type="entry name" value="MEMBRANE COMPONENT OF TRANSPORTER-RELATED"/>
    <property type="match status" value="1"/>
</dbReference>
<keyword evidence="3 6" id="KW-0812">Transmembrane</keyword>
<keyword evidence="2" id="KW-1003">Cell membrane</keyword>
<evidence type="ECO:0000256" key="3">
    <source>
        <dbReference type="ARBA" id="ARBA00022692"/>
    </source>
</evidence>
<accession>A0ABT8KX34</accession>
<protein>
    <submittedName>
        <fullName evidence="9">ABC transporter permease</fullName>
    </submittedName>
</protein>
<evidence type="ECO:0000256" key="5">
    <source>
        <dbReference type="ARBA" id="ARBA00023136"/>
    </source>
</evidence>
<evidence type="ECO:0000256" key="1">
    <source>
        <dbReference type="ARBA" id="ARBA00004651"/>
    </source>
</evidence>
<feature type="transmembrane region" description="Helical" evidence="6">
    <location>
        <begin position="696"/>
        <end position="720"/>
    </location>
</feature>
<feature type="domain" description="ABC3 transporter permease C-terminal" evidence="7">
    <location>
        <begin position="298"/>
        <end position="415"/>
    </location>
</feature>
<evidence type="ECO:0000256" key="6">
    <source>
        <dbReference type="SAM" id="Phobius"/>
    </source>
</evidence>
<feature type="transmembrane region" description="Helical" evidence="6">
    <location>
        <begin position="433"/>
        <end position="457"/>
    </location>
</feature>
<comment type="subcellular location">
    <subcellularLocation>
        <location evidence="1">Cell membrane</location>
        <topology evidence="1">Multi-pass membrane protein</topology>
    </subcellularLocation>
</comment>
<name>A0ABT8KX34_9BACT</name>
<reference evidence="9" key="1">
    <citation type="submission" date="2023-06" db="EMBL/GenBank/DDBJ databases">
        <title>Genomic of Parafulvivirga corallium.</title>
        <authorList>
            <person name="Wang G."/>
        </authorList>
    </citation>
    <scope>NUCLEOTIDE SEQUENCE</scope>
    <source>
        <strain evidence="9">BMA10</strain>
    </source>
</reference>
<feature type="transmembrane region" description="Helical" evidence="6">
    <location>
        <begin position="782"/>
        <end position="802"/>
    </location>
</feature>
<feature type="transmembrane region" description="Helical" evidence="6">
    <location>
        <begin position="748"/>
        <end position="770"/>
    </location>
</feature>
<evidence type="ECO:0000313" key="9">
    <source>
        <dbReference type="EMBL" id="MDN5204734.1"/>
    </source>
</evidence>
<evidence type="ECO:0000259" key="8">
    <source>
        <dbReference type="Pfam" id="PF12704"/>
    </source>
</evidence>
<dbReference type="Proteomes" id="UP001172082">
    <property type="component" value="Unassembled WGS sequence"/>
</dbReference>
<keyword evidence="5 6" id="KW-0472">Membrane</keyword>
<evidence type="ECO:0000256" key="4">
    <source>
        <dbReference type="ARBA" id="ARBA00022989"/>
    </source>
</evidence>
<dbReference type="Pfam" id="PF02687">
    <property type="entry name" value="FtsX"/>
    <property type="match status" value="2"/>
</dbReference>
<dbReference type="InterPro" id="IPR003838">
    <property type="entry name" value="ABC3_permease_C"/>
</dbReference>
<dbReference type="InterPro" id="IPR050250">
    <property type="entry name" value="Macrolide_Exporter_MacB"/>
</dbReference>
<evidence type="ECO:0000259" key="7">
    <source>
        <dbReference type="Pfam" id="PF02687"/>
    </source>
</evidence>
<dbReference type="EMBL" id="JAUJEA010000012">
    <property type="protein sequence ID" value="MDN5204734.1"/>
    <property type="molecule type" value="Genomic_DNA"/>
</dbReference>
<dbReference type="RefSeq" id="WP_346754757.1">
    <property type="nucleotide sequence ID" value="NZ_JAUJEA010000012.1"/>
</dbReference>
<dbReference type="InterPro" id="IPR025857">
    <property type="entry name" value="MacB_PCD"/>
</dbReference>
<evidence type="ECO:0000313" key="10">
    <source>
        <dbReference type="Proteomes" id="UP001172082"/>
    </source>
</evidence>
<proteinExistence type="predicted"/>
<dbReference type="PANTHER" id="PTHR30572:SF18">
    <property type="entry name" value="ABC-TYPE MACROLIDE FAMILY EXPORT SYSTEM PERMEASE COMPONENT 2"/>
    <property type="match status" value="1"/>
</dbReference>
<evidence type="ECO:0000256" key="2">
    <source>
        <dbReference type="ARBA" id="ARBA00022475"/>
    </source>
</evidence>
<feature type="transmembrane region" description="Helical" evidence="6">
    <location>
        <begin position="344"/>
        <end position="367"/>
    </location>
</feature>
<keyword evidence="10" id="KW-1185">Reference proteome</keyword>
<feature type="transmembrane region" description="Helical" evidence="6">
    <location>
        <begin position="21"/>
        <end position="41"/>
    </location>
</feature>